<reference evidence="1" key="1">
    <citation type="submission" date="2020-05" db="EMBL/GenBank/DDBJ databases">
        <authorList>
            <person name="Chiriac C."/>
            <person name="Salcher M."/>
            <person name="Ghai R."/>
            <person name="Kavagutti S V."/>
        </authorList>
    </citation>
    <scope>NUCLEOTIDE SEQUENCE</scope>
</reference>
<dbReference type="AlphaFoldDB" id="A0A6J6SWN5"/>
<dbReference type="EMBL" id="CAEZYV010000092">
    <property type="protein sequence ID" value="CAB4739133.1"/>
    <property type="molecule type" value="Genomic_DNA"/>
</dbReference>
<protein>
    <submittedName>
        <fullName evidence="1">Unannotated protein</fullName>
    </submittedName>
</protein>
<proteinExistence type="predicted"/>
<sequence length="79" mass="8315">MEQIPVVVALVVITRPATLQVPGVFDVSVGVPKVEVDPDANEIAVVVSPGCGKIISLLAPTYVIVNVYSPELLSRPSFT</sequence>
<accession>A0A6J6SWN5</accession>
<name>A0A6J6SWN5_9ZZZZ</name>
<evidence type="ECO:0000313" key="1">
    <source>
        <dbReference type="EMBL" id="CAB4739133.1"/>
    </source>
</evidence>
<organism evidence="1">
    <name type="scientific">freshwater metagenome</name>
    <dbReference type="NCBI Taxonomy" id="449393"/>
    <lineage>
        <taxon>unclassified sequences</taxon>
        <taxon>metagenomes</taxon>
        <taxon>ecological metagenomes</taxon>
    </lineage>
</organism>
<gene>
    <name evidence="1" type="ORF">UFOPK2788_00676</name>
</gene>